<dbReference type="EMBL" id="AWQS01000002">
    <property type="protein sequence ID" value="EWT07893.1"/>
    <property type="molecule type" value="Genomic_DNA"/>
</dbReference>
<evidence type="ECO:0000313" key="4">
    <source>
        <dbReference type="Proteomes" id="UP000019494"/>
    </source>
</evidence>
<dbReference type="InterPro" id="IPR050464">
    <property type="entry name" value="Zeta_carotene_desat/Oxidored"/>
</dbReference>
<proteinExistence type="predicted"/>
<organism evidence="3 4">
    <name type="scientific">Intrasporangium chromatireducens Q5-1</name>
    <dbReference type="NCBI Taxonomy" id="584657"/>
    <lineage>
        <taxon>Bacteria</taxon>
        <taxon>Bacillati</taxon>
        <taxon>Actinomycetota</taxon>
        <taxon>Actinomycetes</taxon>
        <taxon>Micrococcales</taxon>
        <taxon>Intrasporangiaceae</taxon>
        <taxon>Intrasporangium</taxon>
    </lineage>
</organism>
<keyword evidence="4" id="KW-1185">Reference proteome</keyword>
<reference evidence="4" key="1">
    <citation type="submission" date="2013-08" db="EMBL/GenBank/DDBJ databases">
        <title>Intrasporangium oryzae NRRL B-24470.</title>
        <authorList>
            <person name="Liu H."/>
            <person name="Wang G."/>
        </authorList>
    </citation>
    <scope>NUCLEOTIDE SEQUENCE [LARGE SCALE GENOMIC DNA]</scope>
    <source>
        <strain evidence="4">Q5-1</strain>
    </source>
</reference>
<evidence type="ECO:0000256" key="1">
    <source>
        <dbReference type="SAM" id="MobiDB-lite"/>
    </source>
</evidence>
<dbReference type="PANTHER" id="PTHR42923:SF47">
    <property type="entry name" value="BLR3003 PROTEIN"/>
    <property type="match status" value="1"/>
</dbReference>
<dbReference type="PANTHER" id="PTHR42923">
    <property type="entry name" value="PROTOPORPHYRINOGEN OXIDASE"/>
    <property type="match status" value="1"/>
</dbReference>
<dbReference type="InterPro" id="IPR036188">
    <property type="entry name" value="FAD/NAD-bd_sf"/>
</dbReference>
<evidence type="ECO:0000313" key="3">
    <source>
        <dbReference type="EMBL" id="EWT07893.1"/>
    </source>
</evidence>
<dbReference type="PATRIC" id="fig|584657.3.peg.56"/>
<dbReference type="SUPFAM" id="SSF51905">
    <property type="entry name" value="FAD/NAD(P)-binding domain"/>
    <property type="match status" value="1"/>
</dbReference>
<dbReference type="RefSeq" id="WP_081793224.1">
    <property type="nucleotide sequence ID" value="NZ_AWQS01000002.1"/>
</dbReference>
<dbReference type="Proteomes" id="UP000019494">
    <property type="component" value="Unassembled WGS sequence"/>
</dbReference>
<name>W9GST8_9MICO</name>
<dbReference type="InterPro" id="IPR017830">
    <property type="entry name" value="SQase_HpnE"/>
</dbReference>
<dbReference type="GO" id="GO:0016491">
    <property type="term" value="F:oxidoreductase activity"/>
    <property type="evidence" value="ECO:0007669"/>
    <property type="project" value="InterPro"/>
</dbReference>
<dbReference type="OrthoDB" id="7849608at2"/>
<gene>
    <name evidence="3" type="ORF">N864_17645</name>
</gene>
<feature type="region of interest" description="Disordered" evidence="1">
    <location>
        <begin position="451"/>
        <end position="470"/>
    </location>
</feature>
<dbReference type="AlphaFoldDB" id="W9GST8"/>
<protein>
    <submittedName>
        <fullName evidence="3">Phytoene dehydrogenase</fullName>
    </submittedName>
</protein>
<evidence type="ECO:0000259" key="2">
    <source>
        <dbReference type="Pfam" id="PF01593"/>
    </source>
</evidence>
<feature type="domain" description="Amine oxidase" evidence="2">
    <location>
        <begin position="13"/>
        <end position="444"/>
    </location>
</feature>
<dbReference type="InterPro" id="IPR002937">
    <property type="entry name" value="Amino_oxidase"/>
</dbReference>
<dbReference type="NCBIfam" id="TIGR03467">
    <property type="entry name" value="HpnE"/>
    <property type="match status" value="1"/>
</dbReference>
<dbReference type="Gene3D" id="3.50.50.60">
    <property type="entry name" value="FAD/NAD(P)-binding domain"/>
    <property type="match status" value="1"/>
</dbReference>
<accession>W9GST8</accession>
<comment type="caution">
    <text evidence="3">The sequence shown here is derived from an EMBL/GenBank/DDBJ whole genome shotgun (WGS) entry which is preliminary data.</text>
</comment>
<sequence length="470" mass="49733">MSAPPVIVVGGGLAGITAALGLADAGREVTLLEARPRLGGRATSGRRRGQPVDTGVHVVLRCYEHYLALLDRLGVTPLIALQDRLDIEVLLPRGERAHLTRSHRGPPPLHLLAALLRYDALPGPARLSALRAAAALRHLDPDDPAVDLDAFGTWLRRHGQDPSTTEGLWGLVTTAALNLAPDEASLALAARVFRTGLLDRVDAGDIGIPTVPLSLLHEAPPRSALLAAGARVRLGSKVVRIERRARGLVVAVRDRHQQVTELPAEAVVLAVPHDHAAQLVPAGAVDDPAGWQALGHSPIVNVHVVFDRAVLPVPFAAVPGSAVQWVFDRTAASGRAAGGEQYLVSSVSAADDALHERTEDLVRVHLAELARHLPGLEHAHVLEAFVTREPHATFRQRPGTGRLRPGPTTHWPDLALAGAWTVPGWPDTLEAAVRSGRAAAARLLSVPMTATEHGDAGVSAPARAQMEVTS</sequence>
<dbReference type="Pfam" id="PF01593">
    <property type="entry name" value="Amino_oxidase"/>
    <property type="match status" value="1"/>
</dbReference>